<keyword evidence="4" id="KW-0231">Viral genome packaging</keyword>
<evidence type="ECO:0000256" key="2">
    <source>
        <dbReference type="ARBA" id="ARBA00022741"/>
    </source>
</evidence>
<protein>
    <submittedName>
        <fullName evidence="6">Large Terminase</fullName>
    </submittedName>
</protein>
<sequence>MELTKEQISRQLELENLLLKMDAPESLYKFIPYINSDYKTQWFHKVIADHCQMLYKGIIRNLMVFVSPQHGKSEIVSRNFPAWALGKNPDLKIVGTSYSANLAEQFSRSIQRIIDSKEYQAIFPDTYLNGSNVRTDVRGFLRNVDIFETVGHKGFYKAVGVGGSLTGTPVDIAIIDDPVKDALEAYSATYRERVWDWYTSVLLTRLHNESKQLFIMTRWHDDDLAGRILKKEADKWTVLSIPAIRETINDGNHFDPRKVGEALWPQRHSLERLLDAQRRSPRFFSALYQQHPTVEGGNIIKESWFGRVSLLEFKKKHKDEPIIFFADTAYTEKTTNDPTGVVGSCLIGNDIYIVCAKKMNLKFPDLCRFLPVYVRDNGYTRRSSLRIEPKANGLSVIDQLKESTDLNVTATPTPKDSKETRLNAVSPYVESGRVYLVDGDWNDLFIDEVCGFPAKPHDEFVDLLCYSVDYHHSESGCISDEELLKDFL</sequence>
<keyword evidence="3" id="KW-0067">ATP-binding</keyword>
<dbReference type="Pfam" id="PF03237">
    <property type="entry name" value="Terminase_6N"/>
    <property type="match status" value="1"/>
</dbReference>
<proteinExistence type="predicted"/>
<evidence type="ECO:0000256" key="3">
    <source>
        <dbReference type="ARBA" id="ARBA00022840"/>
    </source>
</evidence>
<dbReference type="EMBL" id="BK015752">
    <property type="protein sequence ID" value="DAE23349.1"/>
    <property type="molecule type" value="Genomic_DNA"/>
</dbReference>
<keyword evidence="1" id="KW-1188">Viral release from host cell</keyword>
<name>A0A8S5QXA1_9CAUD</name>
<reference evidence="6" key="1">
    <citation type="journal article" date="2021" name="Proc. Natl. Acad. Sci. U.S.A.">
        <title>A Catalog of Tens of Thousands of Viruses from Human Metagenomes Reveals Hidden Associations with Chronic Diseases.</title>
        <authorList>
            <person name="Tisza M.J."/>
            <person name="Buck C.B."/>
        </authorList>
    </citation>
    <scope>NUCLEOTIDE SEQUENCE</scope>
    <source>
        <strain evidence="6">CtcPl3</strain>
    </source>
</reference>
<dbReference type="InterPro" id="IPR035421">
    <property type="entry name" value="Terminase_6C"/>
</dbReference>
<dbReference type="Pfam" id="PF17289">
    <property type="entry name" value="Terminase_6C"/>
    <property type="match status" value="1"/>
</dbReference>
<keyword evidence="2" id="KW-0547">Nucleotide-binding</keyword>
<evidence type="ECO:0000256" key="4">
    <source>
        <dbReference type="ARBA" id="ARBA00023219"/>
    </source>
</evidence>
<accession>A0A8S5QXA1</accession>
<evidence type="ECO:0000256" key="1">
    <source>
        <dbReference type="ARBA" id="ARBA00022612"/>
    </source>
</evidence>
<dbReference type="GO" id="GO:0005524">
    <property type="term" value="F:ATP binding"/>
    <property type="evidence" value="ECO:0007669"/>
    <property type="project" value="UniProtKB-KW"/>
</dbReference>
<feature type="domain" description="Terminase large subunit gp17-like C-terminal" evidence="5">
    <location>
        <begin position="386"/>
        <end position="462"/>
    </location>
</feature>
<organism evidence="6">
    <name type="scientific">Myoviridae sp. ctcPl3</name>
    <dbReference type="NCBI Taxonomy" id="2826669"/>
    <lineage>
        <taxon>Viruses</taxon>
        <taxon>Duplodnaviria</taxon>
        <taxon>Heunggongvirae</taxon>
        <taxon>Uroviricota</taxon>
        <taxon>Caudoviricetes</taxon>
    </lineage>
</organism>
<evidence type="ECO:0000313" key="6">
    <source>
        <dbReference type="EMBL" id="DAE23349.1"/>
    </source>
</evidence>
<evidence type="ECO:0000259" key="5">
    <source>
        <dbReference type="Pfam" id="PF17289"/>
    </source>
</evidence>